<dbReference type="PANTHER" id="PTHR43630:SF2">
    <property type="entry name" value="GLYCOSYLTRANSFERASE"/>
    <property type="match status" value="1"/>
</dbReference>
<comment type="caution">
    <text evidence="2">The sequence shown here is derived from an EMBL/GenBank/DDBJ whole genome shotgun (WGS) entry which is preliminary data.</text>
</comment>
<dbReference type="InterPro" id="IPR001173">
    <property type="entry name" value="Glyco_trans_2-like"/>
</dbReference>
<feature type="domain" description="Glycosyltransferase 2-like" evidence="1">
    <location>
        <begin position="7"/>
        <end position="139"/>
    </location>
</feature>
<dbReference type="EMBL" id="PFBX01000055">
    <property type="protein sequence ID" value="PIT87030.1"/>
    <property type="molecule type" value="Genomic_DNA"/>
</dbReference>
<gene>
    <name evidence="2" type="ORF">COU31_05080</name>
</gene>
<accession>A0A2M6W2U0</accession>
<proteinExistence type="predicted"/>
<evidence type="ECO:0000259" key="1">
    <source>
        <dbReference type="Pfam" id="PF00535"/>
    </source>
</evidence>
<dbReference type="Proteomes" id="UP000231183">
    <property type="component" value="Unassembled WGS sequence"/>
</dbReference>
<dbReference type="SUPFAM" id="SSF53448">
    <property type="entry name" value="Nucleotide-diphospho-sugar transferases"/>
    <property type="match status" value="1"/>
</dbReference>
<evidence type="ECO:0000313" key="2">
    <source>
        <dbReference type="EMBL" id="PIT87030.1"/>
    </source>
</evidence>
<dbReference type="AlphaFoldDB" id="A0A2M6W2U0"/>
<sequence length="238" mass="27819">MSEIIFSIIVPAYNEEKYLGWCFRSLKKLEGDFVLEIIVVDNNSTDQTARIARQQKGVKLLFERRRGAGSARRLGTRFAQGKYILHIDADTCLPAGYLIQVKKIFDQDPSVACLGGQFYFYDAVRWQKIIRPLVYYPLMFFMRLVSGRKIGPAGNNMCFKKRIYDLTDGFDADIKLGEDMNICRQMSRHGKIKMFYGLKCFISSRRYRMRNLSYLVKIFFLVCFNKKIKSEYPHSQEL</sequence>
<protein>
    <recommendedName>
        <fullName evidence="1">Glycosyltransferase 2-like domain-containing protein</fullName>
    </recommendedName>
</protein>
<evidence type="ECO:0000313" key="3">
    <source>
        <dbReference type="Proteomes" id="UP000231183"/>
    </source>
</evidence>
<organism evidence="2 3">
    <name type="scientific">Candidatus Magasanikbacteria bacterium CG10_big_fil_rev_8_21_14_0_10_40_10</name>
    <dbReference type="NCBI Taxonomy" id="1974648"/>
    <lineage>
        <taxon>Bacteria</taxon>
        <taxon>Candidatus Magasanikiibacteriota</taxon>
    </lineage>
</organism>
<dbReference type="PANTHER" id="PTHR43630">
    <property type="entry name" value="POLY-BETA-1,6-N-ACETYL-D-GLUCOSAMINE SYNTHASE"/>
    <property type="match status" value="1"/>
</dbReference>
<dbReference type="Gene3D" id="3.90.550.10">
    <property type="entry name" value="Spore Coat Polysaccharide Biosynthesis Protein SpsA, Chain A"/>
    <property type="match status" value="1"/>
</dbReference>
<dbReference type="Pfam" id="PF00535">
    <property type="entry name" value="Glycos_transf_2"/>
    <property type="match status" value="1"/>
</dbReference>
<dbReference type="InterPro" id="IPR029044">
    <property type="entry name" value="Nucleotide-diphossugar_trans"/>
</dbReference>
<name>A0A2M6W2U0_9BACT</name>
<reference evidence="3" key="1">
    <citation type="submission" date="2017-09" db="EMBL/GenBank/DDBJ databases">
        <title>Depth-based differentiation of microbial function through sediment-hosted aquifers and enrichment of novel symbionts in the deep terrestrial subsurface.</title>
        <authorList>
            <person name="Probst A.J."/>
            <person name="Ladd B."/>
            <person name="Jarett J.K."/>
            <person name="Geller-Mcgrath D.E."/>
            <person name="Sieber C.M.K."/>
            <person name="Emerson J.B."/>
            <person name="Anantharaman K."/>
            <person name="Thomas B.C."/>
            <person name="Malmstrom R."/>
            <person name="Stieglmeier M."/>
            <person name="Klingl A."/>
            <person name="Woyke T."/>
            <person name="Ryan C.M."/>
            <person name="Banfield J.F."/>
        </authorList>
    </citation>
    <scope>NUCLEOTIDE SEQUENCE [LARGE SCALE GENOMIC DNA]</scope>
</reference>
<dbReference type="CDD" id="cd00761">
    <property type="entry name" value="Glyco_tranf_GTA_type"/>
    <property type="match status" value="1"/>
</dbReference>